<evidence type="ECO:0000313" key="2">
    <source>
        <dbReference type="EMBL" id="NEC01327.1"/>
    </source>
</evidence>
<organism evidence="2 3">
    <name type="scientific">Streptomyces anulatus</name>
    <name type="common">Streptomyces chrysomallus</name>
    <dbReference type="NCBI Taxonomy" id="1892"/>
    <lineage>
        <taxon>Bacteria</taxon>
        <taxon>Bacillati</taxon>
        <taxon>Actinomycetota</taxon>
        <taxon>Actinomycetes</taxon>
        <taxon>Kitasatosporales</taxon>
        <taxon>Streptomycetaceae</taxon>
        <taxon>Streptomyces</taxon>
    </lineage>
</organism>
<dbReference type="AlphaFoldDB" id="A0A7K3RH61"/>
<name>A0A7K3RH61_STRAQ</name>
<accession>A0A7K3RH61</accession>
<proteinExistence type="predicted"/>
<dbReference type="Proteomes" id="UP000470951">
    <property type="component" value="Unassembled WGS sequence"/>
</dbReference>
<protein>
    <submittedName>
        <fullName evidence="2">Uncharacterized protein</fullName>
    </submittedName>
</protein>
<gene>
    <name evidence="2" type="ORF">G3I58_25585</name>
</gene>
<dbReference type="RefSeq" id="WP_164220919.1">
    <property type="nucleotide sequence ID" value="NZ_JAAGMS010000286.1"/>
</dbReference>
<reference evidence="2 3" key="1">
    <citation type="submission" date="2020-01" db="EMBL/GenBank/DDBJ databases">
        <title>Insect and environment-associated Actinomycetes.</title>
        <authorList>
            <person name="Currrie C."/>
            <person name="Chevrette M."/>
            <person name="Carlson C."/>
            <person name="Stubbendieck R."/>
            <person name="Wendt-Pienkowski E."/>
        </authorList>
    </citation>
    <scope>NUCLEOTIDE SEQUENCE [LARGE SCALE GENOMIC DNA]</scope>
    <source>
        <strain evidence="2 3">SID7903</strain>
    </source>
</reference>
<feature type="region of interest" description="Disordered" evidence="1">
    <location>
        <begin position="26"/>
        <end position="59"/>
    </location>
</feature>
<sequence length="59" mass="6509">MEKKASPHTLAVALLTDLREIHSAREPAVLSRTGRRPVRGRRGQPSLIRRFDAAGPPNP</sequence>
<dbReference type="EMBL" id="JAAGMS010000286">
    <property type="protein sequence ID" value="NEC01327.1"/>
    <property type="molecule type" value="Genomic_DNA"/>
</dbReference>
<feature type="compositionally biased region" description="Basic residues" evidence="1">
    <location>
        <begin position="33"/>
        <end position="42"/>
    </location>
</feature>
<comment type="caution">
    <text evidence="2">The sequence shown here is derived from an EMBL/GenBank/DDBJ whole genome shotgun (WGS) entry which is preliminary data.</text>
</comment>
<evidence type="ECO:0000313" key="3">
    <source>
        <dbReference type="Proteomes" id="UP000470951"/>
    </source>
</evidence>
<evidence type="ECO:0000256" key="1">
    <source>
        <dbReference type="SAM" id="MobiDB-lite"/>
    </source>
</evidence>